<reference evidence="1 2" key="1">
    <citation type="journal article" date="2024" name="Ann. Entomol. Soc. Am.">
        <title>Genomic analyses of the southern and eastern yellowjacket wasps (Hymenoptera: Vespidae) reveal evolutionary signatures of social life.</title>
        <authorList>
            <person name="Catto M.A."/>
            <person name="Caine P.B."/>
            <person name="Orr S.E."/>
            <person name="Hunt B.G."/>
            <person name="Goodisman M.A.D."/>
        </authorList>
    </citation>
    <scope>NUCLEOTIDE SEQUENCE [LARGE SCALE GENOMIC DNA]</scope>
    <source>
        <strain evidence="1">233</strain>
        <tissue evidence="1">Head and thorax</tissue>
    </source>
</reference>
<dbReference type="EMBL" id="JAUDFV010000152">
    <property type="protein sequence ID" value="KAL2718194.1"/>
    <property type="molecule type" value="Genomic_DNA"/>
</dbReference>
<sequence>MHIKRCSILFGNIRKETCYSRQHNIGNGLIHQYTVKNPYPATYITFTKIFVIILIKRKSARKHIFHEYTWHDLRITNIKLNFVTFVKNKKQNKTKRWTSVHMKKTIDIQISEQFDLSMNIIKLHKCPFNIFLWIFDYRKLR</sequence>
<comment type="caution">
    <text evidence="1">The sequence shown here is derived from an EMBL/GenBank/DDBJ whole genome shotgun (WGS) entry which is preliminary data.</text>
</comment>
<accession>A0ABD2AC61</accession>
<evidence type="ECO:0000313" key="2">
    <source>
        <dbReference type="Proteomes" id="UP001607302"/>
    </source>
</evidence>
<organism evidence="1 2">
    <name type="scientific">Vespula squamosa</name>
    <name type="common">Southern yellow jacket</name>
    <name type="synonym">Wasp</name>
    <dbReference type="NCBI Taxonomy" id="30214"/>
    <lineage>
        <taxon>Eukaryota</taxon>
        <taxon>Metazoa</taxon>
        <taxon>Ecdysozoa</taxon>
        <taxon>Arthropoda</taxon>
        <taxon>Hexapoda</taxon>
        <taxon>Insecta</taxon>
        <taxon>Pterygota</taxon>
        <taxon>Neoptera</taxon>
        <taxon>Endopterygota</taxon>
        <taxon>Hymenoptera</taxon>
        <taxon>Apocrita</taxon>
        <taxon>Aculeata</taxon>
        <taxon>Vespoidea</taxon>
        <taxon>Vespidae</taxon>
        <taxon>Vespinae</taxon>
        <taxon>Vespula</taxon>
    </lineage>
</organism>
<dbReference type="Proteomes" id="UP001607302">
    <property type="component" value="Unassembled WGS sequence"/>
</dbReference>
<gene>
    <name evidence="1" type="ORF">V1478_012070</name>
</gene>
<proteinExistence type="predicted"/>
<evidence type="ECO:0000313" key="1">
    <source>
        <dbReference type="EMBL" id="KAL2718194.1"/>
    </source>
</evidence>
<dbReference type="AlphaFoldDB" id="A0ABD2AC61"/>
<protein>
    <submittedName>
        <fullName evidence="1">Uncharacterized protein</fullName>
    </submittedName>
</protein>
<name>A0ABD2AC61_VESSQ</name>
<keyword evidence="2" id="KW-1185">Reference proteome</keyword>